<evidence type="ECO:0000256" key="6">
    <source>
        <dbReference type="ARBA" id="ARBA00022741"/>
    </source>
</evidence>
<accession>A0A975CN49</accession>
<comment type="caution">
    <text evidence="12">Lacks conserved residue(s) required for the propagation of feature annotation.</text>
</comment>
<dbReference type="FunFam" id="3.40.50.300:FF:000183">
    <property type="entry name" value="ABC transporter ATP-binding protein yjjK"/>
    <property type="match status" value="1"/>
</dbReference>
<dbReference type="SMART" id="SM00382">
    <property type="entry name" value="AAA"/>
    <property type="match status" value="2"/>
</dbReference>
<name>A0A975CN49_9FLAO</name>
<keyword evidence="2 12" id="KW-0963">Cytoplasm</keyword>
<gene>
    <name evidence="12 14" type="primary">ettA</name>
    <name evidence="14" type="ORF">J3359_18060</name>
</gene>
<dbReference type="InterPro" id="IPR032781">
    <property type="entry name" value="ABC_tran_Xtn"/>
</dbReference>
<comment type="similarity">
    <text evidence="1 12">Belongs to the ABC transporter superfamily. ABCF family. Translational throttle EttA subfamily.</text>
</comment>
<dbReference type="GO" id="GO:0005524">
    <property type="term" value="F:ATP binding"/>
    <property type="evidence" value="ECO:0007669"/>
    <property type="project" value="UniProtKB-UniRule"/>
</dbReference>
<protein>
    <recommendedName>
        <fullName evidence="12">Energy-dependent translational throttle protein EttA</fullName>
        <ecNumber evidence="12">3.6.1.-</ecNumber>
    </recommendedName>
    <alternativeName>
        <fullName evidence="12">Translational regulatory factor EttA</fullName>
    </alternativeName>
</protein>
<dbReference type="HAMAP" id="MF_00847">
    <property type="entry name" value="EttA"/>
    <property type="match status" value="1"/>
</dbReference>
<dbReference type="GO" id="GO:0043022">
    <property type="term" value="F:ribosome binding"/>
    <property type="evidence" value="ECO:0007669"/>
    <property type="project" value="UniProtKB-UniRule"/>
</dbReference>
<dbReference type="InterPro" id="IPR017871">
    <property type="entry name" value="ABC_transporter-like_CS"/>
</dbReference>
<dbReference type="RefSeq" id="WP_208078569.1">
    <property type="nucleotide sequence ID" value="NZ_CP071869.1"/>
</dbReference>
<sequence>MSDDKKVIFSMNKVSKTYQSTGKQVLKDIYLSFFYGAKIGILGLNGSGKSTLLKIIAGVEKNFQGDVTFSPGYKVGYLEQEPQLDPEKTVLEVVKEGVAETVAILNEYNKINDMFGLEEVYSDADKMEKLMNQQAELQDKIDAANAWELDTKLEIAMDALRTPDSDKKIGVLSGGEKRRVALCRLLLQEPEILLLDEPTNHLDAESVHWLEHHLAQYKGTVIAVTHDRYFLDNVAGWILELDRGEGIPWKGNYSSWLDQKSQRMAQESKTASKRQKTLERELEWVRQGTKGRQTKQKARLKNYDKLMSQDQKQVDEKLEIYIPNGPRLGTNVIEASGVSKAYGDKLLYENLEFNLPQAGIVGIIGPNGAGKTTIFRMIMGEETPDAGEFKVGETAKIAYVDQAHSDINPDKTIWENFSDGQDLVMMGGKQVNSRAYLSRFNFSGSEQNKKVATLSGGERNRLHLAMTLKEEGNVLLLDEPTNDLDVNTLRALEEGLENFAGCAVVISHDRWFLDRVCTHILAFEGDSQVYFFEGSFSDYEENKKKRLGGDLMPKRIKYKKLIR</sequence>
<evidence type="ECO:0000256" key="1">
    <source>
        <dbReference type="ARBA" id="ARBA00005868"/>
    </source>
</evidence>
<proteinExistence type="inferred from homology"/>
<comment type="catalytic activity">
    <reaction evidence="12">
        <text>ATP + H2O = ADP + phosphate + H(+)</text>
        <dbReference type="Rhea" id="RHEA:13065"/>
        <dbReference type="ChEBI" id="CHEBI:15377"/>
        <dbReference type="ChEBI" id="CHEBI:15378"/>
        <dbReference type="ChEBI" id="CHEBI:30616"/>
        <dbReference type="ChEBI" id="CHEBI:43474"/>
        <dbReference type="ChEBI" id="CHEBI:456216"/>
    </reaction>
</comment>
<dbReference type="CDD" id="cd03221">
    <property type="entry name" value="ABCF_EF-3"/>
    <property type="match status" value="2"/>
</dbReference>
<feature type="domain" description="ABC transporter" evidence="13">
    <location>
        <begin position="9"/>
        <end position="268"/>
    </location>
</feature>
<dbReference type="Gene3D" id="3.40.50.300">
    <property type="entry name" value="P-loop containing nucleotide triphosphate hydrolases"/>
    <property type="match status" value="2"/>
</dbReference>
<dbReference type="InterPro" id="IPR027417">
    <property type="entry name" value="P-loop_NTPase"/>
</dbReference>
<dbReference type="SUPFAM" id="SSF52540">
    <property type="entry name" value="P-loop containing nucleoside triphosphate hydrolases"/>
    <property type="match status" value="2"/>
</dbReference>
<keyword evidence="4 12" id="KW-0699">rRNA-binding</keyword>
<dbReference type="NCBIfam" id="NF008775">
    <property type="entry name" value="PRK11819.1"/>
    <property type="match status" value="1"/>
</dbReference>
<keyword evidence="8 12" id="KW-0067">ATP-binding</keyword>
<evidence type="ECO:0000313" key="15">
    <source>
        <dbReference type="Proteomes" id="UP000663920"/>
    </source>
</evidence>
<feature type="region of interest" description="PtIM" evidence="12">
    <location>
        <begin position="251"/>
        <end position="331"/>
    </location>
</feature>
<dbReference type="FunFam" id="3.40.50.300:FF:000011">
    <property type="entry name" value="Putative ABC transporter ATP-binding component"/>
    <property type="match status" value="1"/>
</dbReference>
<dbReference type="GO" id="GO:0005737">
    <property type="term" value="C:cytoplasm"/>
    <property type="evidence" value="ECO:0007669"/>
    <property type="project" value="UniProtKB-SubCell"/>
</dbReference>
<dbReference type="PANTHER" id="PTHR43858:SF1">
    <property type="entry name" value="ABC TRANSPORTER-RELATED PROTEIN"/>
    <property type="match status" value="1"/>
</dbReference>
<dbReference type="KEGG" id="pcea:J3359_18060"/>
<dbReference type="GO" id="GO:0000049">
    <property type="term" value="F:tRNA binding"/>
    <property type="evidence" value="ECO:0007669"/>
    <property type="project" value="UniProtKB-UniRule"/>
</dbReference>
<dbReference type="PROSITE" id="PS50893">
    <property type="entry name" value="ABC_TRANSPORTER_2"/>
    <property type="match status" value="2"/>
</dbReference>
<keyword evidence="9 12" id="KW-0810">Translation regulation</keyword>
<keyword evidence="7 12" id="KW-0378">Hydrolase</keyword>
<keyword evidence="11 12" id="KW-0648">Protein biosynthesis</keyword>
<keyword evidence="6 12" id="KW-0547">Nucleotide-binding</keyword>
<evidence type="ECO:0000256" key="8">
    <source>
        <dbReference type="ARBA" id="ARBA00022840"/>
    </source>
</evidence>
<dbReference type="PROSITE" id="PS00211">
    <property type="entry name" value="ABC_TRANSPORTER_1"/>
    <property type="match status" value="1"/>
</dbReference>
<comment type="domain">
    <text evidence="12">The arm domain is inserted in the first ABC transporter domain. Probably contacts ribosomal protein L1.</text>
</comment>
<dbReference type="EMBL" id="CP071869">
    <property type="protein sequence ID" value="QTE22668.1"/>
    <property type="molecule type" value="Genomic_DNA"/>
</dbReference>
<dbReference type="GO" id="GO:0045900">
    <property type="term" value="P:negative regulation of translational elongation"/>
    <property type="evidence" value="ECO:0007669"/>
    <property type="project" value="UniProtKB-UniRule"/>
</dbReference>
<evidence type="ECO:0000256" key="12">
    <source>
        <dbReference type="HAMAP-Rule" id="MF_00847"/>
    </source>
</evidence>
<dbReference type="InterPro" id="IPR003439">
    <property type="entry name" value="ABC_transporter-like_ATP-bd"/>
</dbReference>
<evidence type="ECO:0000313" key="14">
    <source>
        <dbReference type="EMBL" id="QTE22668.1"/>
    </source>
</evidence>
<evidence type="ECO:0000256" key="7">
    <source>
        <dbReference type="ARBA" id="ARBA00022801"/>
    </source>
</evidence>
<dbReference type="Pfam" id="PF12848">
    <property type="entry name" value="ABC_tran_Xtn"/>
    <property type="match status" value="1"/>
</dbReference>
<dbReference type="InterPro" id="IPR022374">
    <property type="entry name" value="EttA"/>
</dbReference>
<comment type="subcellular location">
    <subcellularLocation>
        <location evidence="12">Cytoplasm</location>
    </subcellularLocation>
    <text evidence="12">Associates with ribosomes and polysomes.</text>
</comment>
<keyword evidence="3 12" id="KW-0820">tRNA-binding</keyword>
<keyword evidence="5 12" id="KW-0677">Repeat</keyword>
<keyword evidence="10 12" id="KW-0694">RNA-binding</keyword>
<evidence type="ECO:0000256" key="5">
    <source>
        <dbReference type="ARBA" id="ARBA00022737"/>
    </source>
</evidence>
<evidence type="ECO:0000256" key="4">
    <source>
        <dbReference type="ARBA" id="ARBA00022730"/>
    </source>
</evidence>
<dbReference type="Proteomes" id="UP000663920">
    <property type="component" value="Chromosome"/>
</dbReference>
<dbReference type="AlphaFoldDB" id="A0A975CN49"/>
<dbReference type="GO" id="GO:0019843">
    <property type="term" value="F:rRNA binding"/>
    <property type="evidence" value="ECO:0007669"/>
    <property type="project" value="UniProtKB-UniRule"/>
</dbReference>
<evidence type="ECO:0000256" key="9">
    <source>
        <dbReference type="ARBA" id="ARBA00022845"/>
    </source>
</evidence>
<dbReference type="EC" id="3.6.1.-" evidence="12"/>
<evidence type="ECO:0000256" key="11">
    <source>
        <dbReference type="ARBA" id="ARBA00022917"/>
    </source>
</evidence>
<evidence type="ECO:0000259" key="13">
    <source>
        <dbReference type="PROSITE" id="PS50893"/>
    </source>
</evidence>
<comment type="function">
    <text evidence="12">A translation factor that gates the progression of the 70S ribosomal initiation complex (IC, containing tRNA(fMet) in the P-site) into the translation elongation cycle by using a mechanism sensitive to the ATP/ADP ratio. Binds to the 70S ribosome E-site where it modulates the state of the translating ribosome during subunit translocation. ATP hydrolysis probably frees it from the ribosome, which can enter the elongation phase.</text>
</comment>
<dbReference type="GO" id="GO:0016887">
    <property type="term" value="F:ATP hydrolysis activity"/>
    <property type="evidence" value="ECO:0007669"/>
    <property type="project" value="UniProtKB-UniRule"/>
</dbReference>
<organism evidence="14 15">
    <name type="scientific">Polaribacter cellanae</name>
    <dbReference type="NCBI Taxonomy" id="2818493"/>
    <lineage>
        <taxon>Bacteria</taxon>
        <taxon>Pseudomonadati</taxon>
        <taxon>Bacteroidota</taxon>
        <taxon>Flavobacteriia</taxon>
        <taxon>Flavobacteriales</taxon>
        <taxon>Flavobacteriaceae</taxon>
    </lineage>
</organism>
<dbReference type="NCBIfam" id="TIGR03719">
    <property type="entry name" value="ABC_ABC_ChvD"/>
    <property type="match status" value="1"/>
</dbReference>
<dbReference type="Pfam" id="PF00005">
    <property type="entry name" value="ABC_tran"/>
    <property type="match status" value="2"/>
</dbReference>
<evidence type="ECO:0000256" key="3">
    <source>
        <dbReference type="ARBA" id="ARBA00022555"/>
    </source>
</evidence>
<evidence type="ECO:0000256" key="2">
    <source>
        <dbReference type="ARBA" id="ARBA00022490"/>
    </source>
</evidence>
<comment type="subunit">
    <text evidence="12">Monomer. Probably contacts ribosomal proteins L1, L5, L33 and S7, the 16S and 23S rRNA and the P-site containing tRNA(fMet).</text>
</comment>
<feature type="binding site" evidence="12">
    <location>
        <begin position="365"/>
        <end position="372"/>
    </location>
    <ligand>
        <name>ATP</name>
        <dbReference type="ChEBI" id="CHEBI:30616"/>
        <label>2</label>
    </ligand>
</feature>
<dbReference type="GO" id="GO:0006412">
    <property type="term" value="P:translation"/>
    <property type="evidence" value="ECO:0007669"/>
    <property type="project" value="UniProtKB-KW"/>
</dbReference>
<reference evidence="14 15" key="1">
    <citation type="submission" date="2021-03" db="EMBL/GenBank/DDBJ databases">
        <title>Complete genome of Polaribacter_sp.SM13.</title>
        <authorList>
            <person name="Jeong S.W."/>
            <person name="Bae J.W."/>
        </authorList>
    </citation>
    <scope>NUCLEOTIDE SEQUENCE [LARGE SCALE GENOMIC DNA]</scope>
    <source>
        <strain evidence="14 15">SM13</strain>
    </source>
</reference>
<dbReference type="InterPro" id="IPR003593">
    <property type="entry name" value="AAA+_ATPase"/>
</dbReference>
<evidence type="ECO:0000256" key="10">
    <source>
        <dbReference type="ARBA" id="ARBA00022884"/>
    </source>
</evidence>
<feature type="domain" description="ABC transporter" evidence="13">
    <location>
        <begin position="333"/>
        <end position="559"/>
    </location>
</feature>
<dbReference type="PANTHER" id="PTHR43858">
    <property type="entry name" value="ENERGY-DEPENDENT TRANSLATIONAL THROTTLE PROTEIN ETTA"/>
    <property type="match status" value="1"/>
</dbReference>
<comment type="domain">
    <text evidence="12">The P-site tRNA interaction motif (PtIM domain) probably interacts with the P-site tRNA(fMet) as well as the 23S rRNA.</text>
</comment>
<keyword evidence="15" id="KW-1185">Reference proteome</keyword>